<evidence type="ECO:0000256" key="3">
    <source>
        <dbReference type="ARBA" id="ARBA00006991"/>
    </source>
</evidence>
<feature type="domain" description="C2H2-type" evidence="14">
    <location>
        <begin position="499"/>
        <end position="521"/>
    </location>
</feature>
<keyword evidence="7" id="KW-0862">Zinc</keyword>
<dbReference type="FunFam" id="3.30.160.60:FF:001664">
    <property type="entry name" value="Zinc finger protein 133"/>
    <property type="match status" value="1"/>
</dbReference>
<sequence length="616" mass="69646">MEGASPRRPLTSLLFPQLCPAIQLFSRKSTQLTRNMAPGLLTVRDEALMAFRDVAVAFTQKEWKLLSPAQRTLYRDVMLENYSHLVSLGIAFSKPRLITQLEQGDEPWREESECLLDLCPAEPGTEFQPCGHSCPMAFSRTQFLEQYVLCGHLPQIISYAGSPIPVEAPDCSSEEADDGETEGRLRLSGVSRVLFRPSQGRPVDWVEGNRVGHPEEAGLSASEAAVCGKYKLGLGTKSSFLSLQKHHVCPECGRSFCQKSDLTKHQRTHSGEKPYSCRECGRGFGRKSSLTIHQRKHSGEKPYVCRECGRHFRYTSSLTNHKRIHSGERPFECQECGRGFRQKIALILHQRTHLAEKPFVCPECGRGFCQKASLLQHRSSHSGERPFLCLECGRGFRQQALLLSHQVTHSGEKPYVCAECGHGFRQKVTLVRHQRTHTGEKPYLCPECGRGFSQKVSLMGHQRTHTGERPYLCPECGRGFGQKVTLIRHQRTHTGEKPYLCPECGRTFGFKSLLTRHQRTHLEVADVYRVREQGLGQKSHFTSDRRSHSVGKPCVCSECGRGFGFRSALIRHQRTHSGEKPYVCRECGRGFSQKSHLHRHRRTKSGHRLPPQELLS</sequence>
<evidence type="ECO:0000256" key="4">
    <source>
        <dbReference type="ARBA" id="ARBA00022723"/>
    </source>
</evidence>
<dbReference type="SMART" id="SM00355">
    <property type="entry name" value="ZnF_C2H2"/>
    <property type="match status" value="12"/>
</dbReference>
<dbReference type="FunFam" id="3.30.160.60:FF:000060">
    <property type="entry name" value="zinc finger protein 436"/>
    <property type="match status" value="1"/>
</dbReference>
<comment type="function">
    <text evidence="1">May be involved in transcriptional regulation.</text>
</comment>
<dbReference type="FunFam" id="3.30.160.60:FF:002296">
    <property type="entry name" value="Zinc finger protein 169"/>
    <property type="match status" value="1"/>
</dbReference>
<dbReference type="PANTHER" id="PTHR16515">
    <property type="entry name" value="PR DOMAIN ZINC FINGER PROTEIN"/>
    <property type="match status" value="1"/>
</dbReference>
<evidence type="ECO:0000256" key="1">
    <source>
        <dbReference type="ARBA" id="ARBA00003767"/>
    </source>
</evidence>
<dbReference type="PROSITE" id="PS00028">
    <property type="entry name" value="ZINC_FINGER_C2H2_1"/>
    <property type="match status" value="11"/>
</dbReference>
<keyword evidence="16" id="KW-1185">Reference proteome</keyword>
<protein>
    <submittedName>
        <fullName evidence="17">Zinc finger protein 169 isoform X1</fullName>
    </submittedName>
</protein>
<feature type="domain" description="C2H2-type" evidence="14">
    <location>
        <begin position="554"/>
        <end position="581"/>
    </location>
</feature>
<organism evidence="16 17">
    <name type="scientific">Ursus maritimus</name>
    <name type="common">Polar bear</name>
    <name type="synonym">Thalarctos maritimus</name>
    <dbReference type="NCBI Taxonomy" id="29073"/>
    <lineage>
        <taxon>Eukaryota</taxon>
        <taxon>Metazoa</taxon>
        <taxon>Chordata</taxon>
        <taxon>Craniata</taxon>
        <taxon>Vertebrata</taxon>
        <taxon>Euteleostomi</taxon>
        <taxon>Mammalia</taxon>
        <taxon>Eutheria</taxon>
        <taxon>Laurasiatheria</taxon>
        <taxon>Carnivora</taxon>
        <taxon>Caniformia</taxon>
        <taxon>Ursidae</taxon>
        <taxon>Ursus</taxon>
    </lineage>
</organism>
<feature type="domain" description="C2H2-type" evidence="14">
    <location>
        <begin position="331"/>
        <end position="358"/>
    </location>
</feature>
<keyword evidence="8" id="KW-0805">Transcription regulation</keyword>
<feature type="compositionally biased region" description="Basic residues" evidence="13">
    <location>
        <begin position="595"/>
        <end position="607"/>
    </location>
</feature>
<dbReference type="SUPFAM" id="SSF109640">
    <property type="entry name" value="KRAB domain (Kruppel-associated box)"/>
    <property type="match status" value="1"/>
</dbReference>
<comment type="similarity">
    <text evidence="3">Belongs to the krueppel C2H2-type zinc-finger protein family.</text>
</comment>
<reference evidence="17" key="1">
    <citation type="submission" date="2025-08" db="UniProtKB">
        <authorList>
            <consortium name="RefSeq"/>
        </authorList>
    </citation>
    <scope>IDENTIFICATION</scope>
    <source>
        <tissue evidence="17">Whole blood</tissue>
    </source>
</reference>
<keyword evidence="5" id="KW-0677">Repeat</keyword>
<dbReference type="InterPro" id="IPR001909">
    <property type="entry name" value="KRAB"/>
</dbReference>
<dbReference type="CDD" id="cd07765">
    <property type="entry name" value="KRAB_A-box"/>
    <property type="match status" value="1"/>
</dbReference>
<dbReference type="FunFam" id="3.30.160.60:FF:001576">
    <property type="entry name" value="HKR1, GLI-Kruppel zinc finger family member"/>
    <property type="match status" value="2"/>
</dbReference>
<dbReference type="SUPFAM" id="SSF57667">
    <property type="entry name" value="beta-beta-alpha zinc fingers"/>
    <property type="match status" value="7"/>
</dbReference>
<evidence type="ECO:0000256" key="12">
    <source>
        <dbReference type="PROSITE-ProRule" id="PRU00042"/>
    </source>
</evidence>
<dbReference type="KEGG" id="umr:103663178"/>
<feature type="domain" description="C2H2-type" evidence="14">
    <location>
        <begin position="275"/>
        <end position="302"/>
    </location>
</feature>
<dbReference type="PROSITE" id="PS50157">
    <property type="entry name" value="ZINC_FINGER_C2H2_2"/>
    <property type="match status" value="12"/>
</dbReference>
<dbReference type="GO" id="GO:0046975">
    <property type="term" value="F:histone H3K36 methyltransferase activity"/>
    <property type="evidence" value="ECO:0007669"/>
    <property type="project" value="TreeGrafter"/>
</dbReference>
<dbReference type="FunFam" id="3.30.160.60:FF:000155">
    <property type="entry name" value="zinc finger protein 133 isoform X1"/>
    <property type="match status" value="1"/>
</dbReference>
<accession>A0A384C2N7</accession>
<dbReference type="GO" id="GO:0005634">
    <property type="term" value="C:nucleus"/>
    <property type="evidence" value="ECO:0007669"/>
    <property type="project" value="UniProtKB-SubCell"/>
</dbReference>
<dbReference type="FunFam" id="3.30.160.60:FF:002343">
    <property type="entry name" value="Zinc finger protein 33A"/>
    <property type="match status" value="1"/>
</dbReference>
<proteinExistence type="inferred from homology"/>
<dbReference type="Pfam" id="PF00096">
    <property type="entry name" value="zf-C2H2"/>
    <property type="match status" value="12"/>
</dbReference>
<dbReference type="Gene3D" id="3.30.160.60">
    <property type="entry name" value="Classic Zinc Finger"/>
    <property type="match status" value="12"/>
</dbReference>
<dbReference type="InterPro" id="IPR036051">
    <property type="entry name" value="KRAB_dom_sf"/>
</dbReference>
<evidence type="ECO:0000259" key="14">
    <source>
        <dbReference type="PROSITE" id="PS50157"/>
    </source>
</evidence>
<feature type="domain" description="C2H2-type" evidence="14">
    <location>
        <begin position="443"/>
        <end position="470"/>
    </location>
</feature>
<dbReference type="GO" id="GO:0042800">
    <property type="term" value="F:histone H3K4 methyltransferase activity"/>
    <property type="evidence" value="ECO:0007669"/>
    <property type="project" value="TreeGrafter"/>
</dbReference>
<dbReference type="InterPro" id="IPR036236">
    <property type="entry name" value="Znf_C2H2_sf"/>
</dbReference>
<dbReference type="GeneID" id="103663178"/>
<dbReference type="FunFam" id="3.30.160.60:FF:000016">
    <property type="entry name" value="zinc finger protein 37 homolog"/>
    <property type="match status" value="1"/>
</dbReference>
<gene>
    <name evidence="17" type="primary">ZNF169</name>
</gene>
<feature type="domain" description="C2H2-type" evidence="14">
    <location>
        <begin position="303"/>
        <end position="330"/>
    </location>
</feature>
<feature type="domain" description="C2H2-type" evidence="14">
    <location>
        <begin position="582"/>
        <end position="609"/>
    </location>
</feature>
<evidence type="ECO:0000256" key="10">
    <source>
        <dbReference type="ARBA" id="ARBA00023163"/>
    </source>
</evidence>
<dbReference type="PROSITE" id="PS50805">
    <property type="entry name" value="KRAB"/>
    <property type="match status" value="1"/>
</dbReference>
<feature type="domain" description="C2H2-type" evidence="14">
    <location>
        <begin position="247"/>
        <end position="274"/>
    </location>
</feature>
<feature type="domain" description="C2H2-type" evidence="14">
    <location>
        <begin position="387"/>
        <end position="414"/>
    </location>
</feature>
<evidence type="ECO:0000259" key="15">
    <source>
        <dbReference type="PROSITE" id="PS50805"/>
    </source>
</evidence>
<feature type="domain" description="C2H2-type" evidence="14">
    <location>
        <begin position="415"/>
        <end position="442"/>
    </location>
</feature>
<evidence type="ECO:0000256" key="11">
    <source>
        <dbReference type="ARBA" id="ARBA00023242"/>
    </source>
</evidence>
<evidence type="ECO:0000256" key="5">
    <source>
        <dbReference type="ARBA" id="ARBA00022737"/>
    </source>
</evidence>
<dbReference type="AlphaFoldDB" id="A0A384C2N7"/>
<evidence type="ECO:0000256" key="8">
    <source>
        <dbReference type="ARBA" id="ARBA00023015"/>
    </source>
</evidence>
<keyword evidence="11" id="KW-0539">Nucleus</keyword>
<evidence type="ECO:0000313" key="16">
    <source>
        <dbReference type="Proteomes" id="UP000261680"/>
    </source>
</evidence>
<dbReference type="InterPro" id="IPR013087">
    <property type="entry name" value="Znf_C2H2_type"/>
</dbReference>
<dbReference type="InterPro" id="IPR050331">
    <property type="entry name" value="Zinc_finger"/>
</dbReference>
<dbReference type="Gene3D" id="6.10.140.140">
    <property type="match status" value="1"/>
</dbReference>
<dbReference type="OrthoDB" id="654211at2759"/>
<keyword evidence="6 12" id="KW-0863">Zinc-finger</keyword>
<dbReference type="PANTHER" id="PTHR16515:SF10">
    <property type="entry name" value="HISTONE-LYSINE N-METHYLTRANSFERASE PRDM9-RELATED"/>
    <property type="match status" value="1"/>
</dbReference>
<keyword evidence="10" id="KW-0804">Transcription</keyword>
<dbReference type="Pfam" id="PF01352">
    <property type="entry name" value="KRAB"/>
    <property type="match status" value="1"/>
</dbReference>
<name>A0A384C2N7_URSMA</name>
<dbReference type="GO" id="GO:0010844">
    <property type="term" value="F:recombination hotspot binding"/>
    <property type="evidence" value="ECO:0007669"/>
    <property type="project" value="TreeGrafter"/>
</dbReference>
<dbReference type="GO" id="GO:0008270">
    <property type="term" value="F:zinc ion binding"/>
    <property type="evidence" value="ECO:0007669"/>
    <property type="project" value="UniProtKB-KW"/>
</dbReference>
<feature type="domain" description="C2H2-type" evidence="14">
    <location>
        <begin position="471"/>
        <end position="498"/>
    </location>
</feature>
<dbReference type="SMART" id="SM00349">
    <property type="entry name" value="KRAB"/>
    <property type="match status" value="1"/>
</dbReference>
<keyword evidence="4" id="KW-0479">Metal-binding</keyword>
<dbReference type="FunFam" id="3.30.160.60:FF:000478">
    <property type="entry name" value="Zinc finger protein 133"/>
    <property type="match status" value="1"/>
</dbReference>
<comment type="subcellular location">
    <subcellularLocation>
        <location evidence="2">Nucleus</location>
    </subcellularLocation>
</comment>
<evidence type="ECO:0000256" key="13">
    <source>
        <dbReference type="SAM" id="MobiDB-lite"/>
    </source>
</evidence>
<evidence type="ECO:0000256" key="7">
    <source>
        <dbReference type="ARBA" id="ARBA00022833"/>
    </source>
</evidence>
<feature type="domain" description="C2H2-type" evidence="14">
    <location>
        <begin position="359"/>
        <end position="386"/>
    </location>
</feature>
<dbReference type="CTD" id="169841"/>
<dbReference type="GO" id="GO:0006355">
    <property type="term" value="P:regulation of DNA-templated transcription"/>
    <property type="evidence" value="ECO:0007669"/>
    <property type="project" value="InterPro"/>
</dbReference>
<evidence type="ECO:0000313" key="17">
    <source>
        <dbReference type="RefSeq" id="XP_008689102.2"/>
    </source>
</evidence>
<feature type="region of interest" description="Disordered" evidence="13">
    <location>
        <begin position="595"/>
        <end position="616"/>
    </location>
</feature>
<dbReference type="FunFam" id="3.30.160.60:FF:000704">
    <property type="entry name" value="zinc finger protein 169 isoform X2"/>
    <property type="match status" value="3"/>
</dbReference>
<dbReference type="RefSeq" id="XP_008689102.2">
    <property type="nucleotide sequence ID" value="XM_008690880.2"/>
</dbReference>
<dbReference type="GO" id="GO:0010845">
    <property type="term" value="P:positive regulation of reciprocal meiotic recombination"/>
    <property type="evidence" value="ECO:0007669"/>
    <property type="project" value="TreeGrafter"/>
</dbReference>
<feature type="domain" description="KRAB" evidence="15">
    <location>
        <begin position="49"/>
        <end position="120"/>
    </location>
</feature>
<evidence type="ECO:0000256" key="9">
    <source>
        <dbReference type="ARBA" id="ARBA00023125"/>
    </source>
</evidence>
<dbReference type="Proteomes" id="UP000261680">
    <property type="component" value="Unplaced"/>
</dbReference>
<evidence type="ECO:0000256" key="6">
    <source>
        <dbReference type="ARBA" id="ARBA00022771"/>
    </source>
</evidence>
<keyword evidence="9" id="KW-0238">DNA-binding</keyword>
<evidence type="ECO:0000256" key="2">
    <source>
        <dbReference type="ARBA" id="ARBA00004123"/>
    </source>
</evidence>